<protein>
    <submittedName>
        <fullName evidence="1">Uncharacterized protein</fullName>
    </submittedName>
</protein>
<dbReference type="EMBL" id="AEIU01000003">
    <property type="protein sequence ID" value="EFP98451.1"/>
    <property type="molecule type" value="Genomic_DNA"/>
</dbReference>
<proteinExistence type="predicted"/>
<dbReference type="InterPro" id="IPR029044">
    <property type="entry name" value="Nucleotide-diphossugar_trans"/>
</dbReference>
<name>E3BET4_9VIBR</name>
<evidence type="ECO:0000313" key="1">
    <source>
        <dbReference type="EMBL" id="EFP98451.1"/>
    </source>
</evidence>
<comment type="caution">
    <text evidence="1">The sequence shown here is derived from an EMBL/GenBank/DDBJ whole genome shotgun (WGS) entry which is preliminary data.</text>
</comment>
<dbReference type="AlphaFoldDB" id="E3BET4"/>
<dbReference type="SUPFAM" id="SSF53448">
    <property type="entry name" value="Nucleotide-diphospho-sugar transferases"/>
    <property type="match status" value="1"/>
</dbReference>
<keyword evidence="2" id="KW-1185">Reference proteome</keyword>
<organism evidence="1 2">
    <name type="scientific">Vibrio caribbeanicus ATCC BAA-2122</name>
    <dbReference type="NCBI Taxonomy" id="796620"/>
    <lineage>
        <taxon>Bacteria</taxon>
        <taxon>Pseudomonadati</taxon>
        <taxon>Pseudomonadota</taxon>
        <taxon>Gammaproteobacteria</taxon>
        <taxon>Vibrionales</taxon>
        <taxon>Vibrionaceae</taxon>
        <taxon>Vibrio</taxon>
    </lineage>
</organism>
<dbReference type="Proteomes" id="UP000002943">
    <property type="component" value="Unassembled WGS sequence"/>
</dbReference>
<dbReference type="Gene3D" id="3.90.550.20">
    <property type="match status" value="1"/>
</dbReference>
<dbReference type="STRING" id="796620.VIBC2010_16099"/>
<gene>
    <name evidence="1" type="ORF">VIBC2010_16099</name>
</gene>
<reference evidence="1 2" key="1">
    <citation type="journal article" date="2012" name="Int. J. Syst. Evol. Microbiol.">
        <title>Vibrio caribbeanicus sp. nov., isolated from the marine sponge Scleritoderma cyanea.</title>
        <authorList>
            <person name="Hoffmann M."/>
            <person name="Monday S.R."/>
            <person name="Allard M.W."/>
            <person name="Strain E.A."/>
            <person name="Whittaker P."/>
            <person name="Naum M."/>
            <person name="McCarthy P.J."/>
            <person name="Lopez J.V."/>
            <person name="Fischer M."/>
            <person name="Brown E.W."/>
        </authorList>
    </citation>
    <scope>NUCLEOTIDE SEQUENCE [LARGE SCALE GENOMIC DNA]</scope>
    <source>
        <strain evidence="1 2">ATCC BAA-2122</strain>
    </source>
</reference>
<dbReference type="RefSeq" id="WP_009599377.1">
    <property type="nucleotide sequence ID" value="NZ_AEIU01000003.1"/>
</dbReference>
<evidence type="ECO:0000313" key="2">
    <source>
        <dbReference type="Proteomes" id="UP000002943"/>
    </source>
</evidence>
<accession>E3BET4</accession>
<dbReference type="OrthoDB" id="9802987at2"/>
<sequence>MREREALRTDAVTNHANPHCLIEIPEFLHLVWLNSLPKWKQICHVQSWATLNKHMKIVLWVDSKYFYALNHESKVFGQVKLYESNESDAEQVQVAGIISDLRRLQVLKERLRSYSNVEVRDISDTRDIRLLNQAPYQHQITRDVKAGQLTAVDIAHYEILFRYGGFAMKWQQEPFAISKRYEKANSLVVGVEDLSAENMKLSYSIPRVVIACHSQNPTLKALLSAIQNMYLKRRQYINKPHPLTDTNNDISNMAPCTETQLKSMLREALYSVMENWYSQK</sequence>